<sequence>MDNEQENKEQEQQDKVSVDESKQDQGVQEPKEKTFTKDEVEQMISDRIKREREKAEADKAEAKRLAKMNADQKKDYEIDKQTKRAEEAEQKLARYEMQGQARKMFEESGVNVNDDDLSLVVTSEAETTQDNVNKLIAFAKRIREDVKNEMLTGKTPKTNGNVAKNITQSQFDLMSSKQKAELYQENPDLFKKLTGGI</sequence>
<keyword evidence="3" id="KW-1185">Reference proteome</keyword>
<feature type="region of interest" description="Disordered" evidence="1">
    <location>
        <begin position="1"/>
        <end position="83"/>
    </location>
</feature>
<evidence type="ECO:0000313" key="3">
    <source>
        <dbReference type="Proteomes" id="UP000321722"/>
    </source>
</evidence>
<dbReference type="InterPro" id="IPR025580">
    <property type="entry name" value="Gp46"/>
</dbReference>
<gene>
    <name evidence="2" type="ORF">LAV01_11790</name>
</gene>
<organism evidence="2 3">
    <name type="scientific">Ligilactobacillus aviarius</name>
    <dbReference type="NCBI Taxonomy" id="1606"/>
    <lineage>
        <taxon>Bacteria</taxon>
        <taxon>Bacillati</taxon>
        <taxon>Bacillota</taxon>
        <taxon>Bacilli</taxon>
        <taxon>Lactobacillales</taxon>
        <taxon>Lactobacillaceae</taxon>
        <taxon>Ligilactobacillus</taxon>
    </lineage>
</organism>
<name>A0A510WUV9_9LACO</name>
<protein>
    <recommendedName>
        <fullName evidence="4">DUF4355 domain-containing protein</fullName>
    </recommendedName>
</protein>
<dbReference type="Pfam" id="PF14265">
    <property type="entry name" value="DUF4355"/>
    <property type="match status" value="1"/>
</dbReference>
<dbReference type="GeneID" id="29933552"/>
<evidence type="ECO:0000256" key="1">
    <source>
        <dbReference type="SAM" id="MobiDB-lite"/>
    </source>
</evidence>
<evidence type="ECO:0008006" key="4">
    <source>
        <dbReference type="Google" id="ProtNLM"/>
    </source>
</evidence>
<comment type="caution">
    <text evidence="2">The sequence shown here is derived from an EMBL/GenBank/DDBJ whole genome shotgun (WGS) entry which is preliminary data.</text>
</comment>
<evidence type="ECO:0000313" key="2">
    <source>
        <dbReference type="EMBL" id="GEK42347.1"/>
    </source>
</evidence>
<reference evidence="2 3" key="1">
    <citation type="submission" date="2019-07" db="EMBL/GenBank/DDBJ databases">
        <title>Whole genome shotgun sequence of Lactobacillus aviarius subsp. aviarius NBRC 102162.</title>
        <authorList>
            <person name="Hosoyama A."/>
            <person name="Uohara A."/>
            <person name="Ohji S."/>
            <person name="Ichikawa N."/>
        </authorList>
    </citation>
    <scope>NUCLEOTIDE SEQUENCE [LARGE SCALE GENOMIC DNA]</scope>
    <source>
        <strain evidence="2 3">NBRC 102162</strain>
    </source>
</reference>
<dbReference type="Proteomes" id="UP000321722">
    <property type="component" value="Unassembled WGS sequence"/>
</dbReference>
<accession>A0A510WUV9</accession>
<dbReference type="AlphaFoldDB" id="A0A510WUV9"/>
<proteinExistence type="predicted"/>
<dbReference type="EMBL" id="BJUI01000018">
    <property type="protein sequence ID" value="GEK42347.1"/>
    <property type="molecule type" value="Genomic_DNA"/>
</dbReference>
<dbReference type="RefSeq" id="WP_057827826.1">
    <property type="nucleotide sequence ID" value="NZ_BAAACL010000001.1"/>
</dbReference>